<dbReference type="SUPFAM" id="SSF46785">
    <property type="entry name" value="Winged helix' DNA-binding domain"/>
    <property type="match status" value="1"/>
</dbReference>
<dbReference type="GO" id="GO:0003677">
    <property type="term" value="F:DNA binding"/>
    <property type="evidence" value="ECO:0007669"/>
    <property type="project" value="UniProtKB-KW"/>
</dbReference>
<evidence type="ECO:0000313" key="2">
    <source>
        <dbReference type="EMBL" id="CAB4169539.1"/>
    </source>
</evidence>
<dbReference type="EMBL" id="LR797017">
    <property type="protein sequence ID" value="CAB4181649.1"/>
    <property type="molecule type" value="Genomic_DNA"/>
</dbReference>
<gene>
    <name evidence="3" type="ORF">UFOVP1070_54</name>
    <name evidence="4" type="ORF">UFOVP1302_30</name>
    <name evidence="5" type="ORF">UFOVP1416_2</name>
    <name evidence="2" type="ORF">UFOVP895_33</name>
</gene>
<evidence type="ECO:0000313" key="3">
    <source>
        <dbReference type="EMBL" id="CAB4181649.1"/>
    </source>
</evidence>
<dbReference type="Pfam" id="PF01726">
    <property type="entry name" value="LexA_DNA_bind"/>
    <property type="match status" value="1"/>
</dbReference>
<evidence type="ECO:0000313" key="5">
    <source>
        <dbReference type="EMBL" id="CAB4211638.1"/>
    </source>
</evidence>
<dbReference type="EMBL" id="LR797379">
    <property type="protein sequence ID" value="CAB4211638.1"/>
    <property type="molecule type" value="Genomic_DNA"/>
</dbReference>
<dbReference type="InterPro" id="IPR036390">
    <property type="entry name" value="WH_DNA-bd_sf"/>
</dbReference>
<dbReference type="EMBL" id="LR797245">
    <property type="protein sequence ID" value="CAB4195730.1"/>
    <property type="molecule type" value="Genomic_DNA"/>
</dbReference>
<feature type="domain" description="LexA repressor DNA-binding" evidence="1">
    <location>
        <begin position="13"/>
        <end position="73"/>
    </location>
</feature>
<dbReference type="InterPro" id="IPR036388">
    <property type="entry name" value="WH-like_DNA-bd_sf"/>
</dbReference>
<evidence type="ECO:0000259" key="1">
    <source>
        <dbReference type="Pfam" id="PF01726"/>
    </source>
</evidence>
<dbReference type="GO" id="GO:0006508">
    <property type="term" value="P:proteolysis"/>
    <property type="evidence" value="ECO:0007669"/>
    <property type="project" value="InterPro"/>
</dbReference>
<name>A0A6J5PCC8_9CAUD</name>
<keyword evidence="2" id="KW-0238">DNA-binding</keyword>
<proteinExistence type="predicted"/>
<reference evidence="2" key="1">
    <citation type="submission" date="2020-05" db="EMBL/GenBank/DDBJ databases">
        <authorList>
            <person name="Chiriac C."/>
            <person name="Salcher M."/>
            <person name="Ghai R."/>
            <person name="Kavagutti S V."/>
        </authorList>
    </citation>
    <scope>NUCLEOTIDE SEQUENCE</scope>
</reference>
<accession>A0A6J5PCC8</accession>
<organism evidence="2">
    <name type="scientific">uncultured Caudovirales phage</name>
    <dbReference type="NCBI Taxonomy" id="2100421"/>
    <lineage>
        <taxon>Viruses</taxon>
        <taxon>Duplodnaviria</taxon>
        <taxon>Heunggongvirae</taxon>
        <taxon>Uroviricota</taxon>
        <taxon>Caudoviricetes</taxon>
        <taxon>Peduoviridae</taxon>
        <taxon>Maltschvirus</taxon>
        <taxon>Maltschvirus maltsch</taxon>
    </lineage>
</organism>
<dbReference type="Gene3D" id="1.10.10.10">
    <property type="entry name" value="Winged helix-like DNA-binding domain superfamily/Winged helix DNA-binding domain"/>
    <property type="match status" value="1"/>
</dbReference>
<dbReference type="EMBL" id="LR796842">
    <property type="protein sequence ID" value="CAB4169539.1"/>
    <property type="molecule type" value="Genomic_DNA"/>
</dbReference>
<protein>
    <submittedName>
        <fullName evidence="2">LexA repressor, DNA-binding domain containing protein</fullName>
    </submittedName>
</protein>
<dbReference type="InterPro" id="IPR006199">
    <property type="entry name" value="LexA_DNA-bd_dom"/>
</dbReference>
<dbReference type="GO" id="GO:0004252">
    <property type="term" value="F:serine-type endopeptidase activity"/>
    <property type="evidence" value="ECO:0007669"/>
    <property type="project" value="InterPro"/>
</dbReference>
<sequence length="82" mass="9077">MLDQAHQTQKMGVTMRQSSVLEFVTEHCQKFGFSPSYQEIGDHLGIVSKSGVKRIIDALVERGHLGILPRKARSLVVIGSDI</sequence>
<evidence type="ECO:0000313" key="4">
    <source>
        <dbReference type="EMBL" id="CAB4195730.1"/>
    </source>
</evidence>